<evidence type="ECO:0000256" key="1">
    <source>
        <dbReference type="ARBA" id="ARBA00001966"/>
    </source>
</evidence>
<comment type="similarity">
    <text evidence="2">Belongs to the AOR/FOR family.</text>
</comment>
<evidence type="ECO:0000256" key="5">
    <source>
        <dbReference type="ARBA" id="ARBA00023002"/>
    </source>
</evidence>
<feature type="domain" description="Aldehyde ferredoxin oxidoreductase N-terminal" evidence="9">
    <location>
        <begin position="3"/>
        <end position="205"/>
    </location>
</feature>
<comment type="cofactor">
    <cofactor evidence="8">
        <name>tungstopterin</name>
        <dbReference type="ChEBI" id="CHEBI:30402"/>
    </cofactor>
</comment>
<dbReference type="InterPro" id="IPR036021">
    <property type="entry name" value="Tungsten_al_ferr_oxy-like_C"/>
</dbReference>
<protein>
    <recommendedName>
        <fullName evidence="9">Aldehyde ferredoxin oxidoreductase N-terminal domain-containing protein</fullName>
    </recommendedName>
</protein>
<dbReference type="GO" id="GO:0046872">
    <property type="term" value="F:metal ion binding"/>
    <property type="evidence" value="ECO:0007669"/>
    <property type="project" value="UniProtKB-KW"/>
</dbReference>
<evidence type="ECO:0000256" key="3">
    <source>
        <dbReference type="ARBA" id="ARBA00022485"/>
    </source>
</evidence>
<dbReference type="Pfam" id="PF02730">
    <property type="entry name" value="AFOR_N"/>
    <property type="match status" value="1"/>
</dbReference>
<dbReference type="InterPro" id="IPR013985">
    <property type="entry name" value="Ald_Fedxn_OxRdtase_dom3"/>
</dbReference>
<dbReference type="Pfam" id="PF01314">
    <property type="entry name" value="AFOR_C"/>
    <property type="match status" value="1"/>
</dbReference>
<evidence type="ECO:0000259" key="9">
    <source>
        <dbReference type="SMART" id="SM00790"/>
    </source>
</evidence>
<dbReference type="Gene3D" id="3.60.9.10">
    <property type="entry name" value="Aldehyde ferredoxin oxidoreductase, N-terminal domain"/>
    <property type="match status" value="1"/>
</dbReference>
<evidence type="ECO:0000313" key="10">
    <source>
        <dbReference type="EMBL" id="KPL81920.1"/>
    </source>
</evidence>
<evidence type="ECO:0000256" key="6">
    <source>
        <dbReference type="ARBA" id="ARBA00023004"/>
    </source>
</evidence>
<dbReference type="SMART" id="SM00790">
    <property type="entry name" value="AFOR_N"/>
    <property type="match status" value="1"/>
</dbReference>
<dbReference type="Proteomes" id="UP000050277">
    <property type="component" value="Unassembled WGS sequence"/>
</dbReference>
<dbReference type="InterPro" id="IPR013984">
    <property type="entry name" value="Ald_Fedxn_OxRdtase_dom2"/>
</dbReference>
<dbReference type="PANTHER" id="PTHR30038">
    <property type="entry name" value="ALDEHYDE FERREDOXIN OXIDOREDUCTASE"/>
    <property type="match status" value="1"/>
</dbReference>
<organism evidence="10 11">
    <name type="scientific">Herpetosiphon geysericola</name>
    <dbReference type="NCBI Taxonomy" id="70996"/>
    <lineage>
        <taxon>Bacteria</taxon>
        <taxon>Bacillati</taxon>
        <taxon>Chloroflexota</taxon>
        <taxon>Chloroflexia</taxon>
        <taxon>Herpetosiphonales</taxon>
        <taxon>Herpetosiphonaceae</taxon>
        <taxon>Herpetosiphon</taxon>
    </lineage>
</organism>
<comment type="caution">
    <text evidence="10">The sequence shown here is derived from an EMBL/GenBank/DDBJ whole genome shotgun (WGS) entry which is preliminary data.</text>
</comment>
<dbReference type="InterPro" id="IPR036503">
    <property type="entry name" value="Ald_Fedxn_OxRdtase_N_sf"/>
</dbReference>
<evidence type="ECO:0000256" key="2">
    <source>
        <dbReference type="ARBA" id="ARBA00011032"/>
    </source>
</evidence>
<keyword evidence="4" id="KW-0479">Metal-binding</keyword>
<dbReference type="SUPFAM" id="SSF48310">
    <property type="entry name" value="Aldehyde ferredoxin oxidoreductase, C-terminal domains"/>
    <property type="match status" value="1"/>
</dbReference>
<dbReference type="OrthoDB" id="9763894at2"/>
<sequence length="601" mass="65033">MAFIGRALRINLDTASTSTFDIPSPIRELYLGGRGLTAGLMYHFVPPDTAVRSPDNPLLLAPGVLAGTPAYATGGFVATTRSPLTGNLIHSWAVGDWGAALKRAGFDAIWVVGQATAWLYAVIDNGQAELYPANHLNGLDTQQINDALMAEHGADARVLTLGQAGEKMLPYAALVAEGRYMAEPAGTGMVMALKRLKAIVVRGTRMVKPADTATFLSAFKPITERIGRDPLAAAIRDYGSSYYIDLAAHHGAITGRNGQDPEPSVMPTTGDYAGEIYDRGCPRCPLPCYHDFATTNQPRPELEAIASFGARCGLQTPAAIIEANQRCLRYGLDPNATANAIGFLMECRQRELTRQYDLQWGDEEAILAAIDAIATKQGIGGLLSLGVYEMSQVFYGSEQFAPLANNLPLSPLDPRAAQGWALHLATSPIGGDARGAMPWYEWLDTIPQWLKGSDDHQPSVVNGKPERLIWHERFVAGLDSAGVCRRLASLAYQMTPKELATILSADIGKQVSATDLAKVGERIITVERLLALQWGHHDELSTRWQEQALPSGIAANQIPTLDTLLTKYYALHGWDSDGIPTNARLAELSIPEPDSRPWVTE</sequence>
<dbReference type="InterPro" id="IPR001203">
    <property type="entry name" value="OxRdtase_Ald_Fedxn_C"/>
</dbReference>
<dbReference type="GO" id="GO:0009055">
    <property type="term" value="F:electron transfer activity"/>
    <property type="evidence" value="ECO:0007669"/>
    <property type="project" value="InterPro"/>
</dbReference>
<keyword evidence="11" id="KW-1185">Reference proteome</keyword>
<accession>A0A0P6XZI4</accession>
<keyword evidence="5" id="KW-0560">Oxidoreductase</keyword>
<keyword evidence="3" id="KW-0004">4Fe-4S</keyword>
<gene>
    <name evidence="10" type="ORF">SE18_20170</name>
</gene>
<dbReference type="InterPro" id="IPR013983">
    <property type="entry name" value="Ald_Fedxn_OxRdtase_N"/>
</dbReference>
<dbReference type="SUPFAM" id="SSF56228">
    <property type="entry name" value="Aldehyde ferredoxin oxidoreductase, N-terminal domain"/>
    <property type="match status" value="1"/>
</dbReference>
<dbReference type="InterPro" id="IPR051919">
    <property type="entry name" value="W-dependent_AOR"/>
</dbReference>
<evidence type="ECO:0000256" key="8">
    <source>
        <dbReference type="ARBA" id="ARBA00049934"/>
    </source>
</evidence>
<evidence type="ECO:0000313" key="11">
    <source>
        <dbReference type="Proteomes" id="UP000050277"/>
    </source>
</evidence>
<evidence type="ECO:0000256" key="7">
    <source>
        <dbReference type="ARBA" id="ARBA00023014"/>
    </source>
</evidence>
<comment type="cofactor">
    <cofactor evidence="1">
        <name>[4Fe-4S] cluster</name>
        <dbReference type="ChEBI" id="CHEBI:49883"/>
    </cofactor>
</comment>
<dbReference type="PANTHER" id="PTHR30038:SF0">
    <property type="entry name" value="TUNGSTEN-CONTAINING ALDEHYDE FERREDOXIN OXIDOREDUCTASE"/>
    <property type="match status" value="1"/>
</dbReference>
<dbReference type="Gene3D" id="1.10.599.10">
    <property type="entry name" value="Aldehyde Ferredoxin Oxidoreductase Protein, subunit A, domain 3"/>
    <property type="match status" value="1"/>
</dbReference>
<dbReference type="EMBL" id="LGKP01000032">
    <property type="protein sequence ID" value="KPL81920.1"/>
    <property type="molecule type" value="Genomic_DNA"/>
</dbReference>
<dbReference type="Gene3D" id="1.10.569.10">
    <property type="entry name" value="Aldehyde Ferredoxin Oxidoreductase Protein, subunit A, domain 2"/>
    <property type="match status" value="1"/>
</dbReference>
<keyword evidence="6" id="KW-0408">Iron</keyword>
<dbReference type="GO" id="GO:0016625">
    <property type="term" value="F:oxidoreductase activity, acting on the aldehyde or oxo group of donors, iron-sulfur protein as acceptor"/>
    <property type="evidence" value="ECO:0007669"/>
    <property type="project" value="InterPro"/>
</dbReference>
<name>A0A0P6XZI4_9CHLR</name>
<dbReference type="STRING" id="70996.SE18_20170"/>
<dbReference type="AlphaFoldDB" id="A0A0P6XZI4"/>
<dbReference type="RefSeq" id="WP_054536268.1">
    <property type="nucleotide sequence ID" value="NZ_LGKP01000032.1"/>
</dbReference>
<dbReference type="GO" id="GO:0051539">
    <property type="term" value="F:4 iron, 4 sulfur cluster binding"/>
    <property type="evidence" value="ECO:0007669"/>
    <property type="project" value="UniProtKB-KW"/>
</dbReference>
<reference evidence="10 11" key="1">
    <citation type="submission" date="2015-07" db="EMBL/GenBank/DDBJ databases">
        <title>Whole genome sequence of Herpetosiphon geysericola DSM 7119.</title>
        <authorList>
            <person name="Hemp J."/>
            <person name="Ward L.M."/>
            <person name="Pace L.A."/>
            <person name="Fischer W.W."/>
        </authorList>
    </citation>
    <scope>NUCLEOTIDE SEQUENCE [LARGE SCALE GENOMIC DNA]</scope>
    <source>
        <strain evidence="10 11">DSM 7119</strain>
    </source>
</reference>
<proteinExistence type="inferred from homology"/>
<keyword evidence="7" id="KW-0411">Iron-sulfur</keyword>
<evidence type="ECO:0000256" key="4">
    <source>
        <dbReference type="ARBA" id="ARBA00022723"/>
    </source>
</evidence>